<dbReference type="InParanoid" id="N1JEQ5"/>
<protein>
    <submittedName>
        <fullName evidence="3">TE1b-like protein</fullName>
    </submittedName>
</protein>
<dbReference type="Proteomes" id="UP000015441">
    <property type="component" value="Unassembled WGS sequence"/>
</dbReference>
<dbReference type="CDD" id="cd01650">
    <property type="entry name" value="RT_nLTR_like"/>
    <property type="match status" value="1"/>
</dbReference>
<dbReference type="InterPro" id="IPR002156">
    <property type="entry name" value="RNaseH_domain"/>
</dbReference>
<dbReference type="HOGENOM" id="CLU_000680_26_3_1"/>
<gene>
    <name evidence="3" type="ORF">BGHDH14_bgh05339</name>
</gene>
<dbReference type="OrthoDB" id="3561817at2759"/>
<dbReference type="PROSITE" id="PS50879">
    <property type="entry name" value="RNASE_H_1"/>
    <property type="match status" value="1"/>
</dbReference>
<dbReference type="PANTHER" id="PTHR33481">
    <property type="entry name" value="REVERSE TRANSCRIPTASE"/>
    <property type="match status" value="1"/>
</dbReference>
<dbReference type="SUPFAM" id="SSF56672">
    <property type="entry name" value="DNA/RNA polymerases"/>
    <property type="match status" value="1"/>
</dbReference>
<evidence type="ECO:0000313" key="4">
    <source>
        <dbReference type="Proteomes" id="UP000015441"/>
    </source>
</evidence>
<evidence type="ECO:0000313" key="3">
    <source>
        <dbReference type="EMBL" id="CCU76238.1"/>
    </source>
</evidence>
<dbReference type="CDD" id="cd09276">
    <property type="entry name" value="Rnase_HI_RT_non_LTR"/>
    <property type="match status" value="1"/>
</dbReference>
<dbReference type="GO" id="GO:0003676">
    <property type="term" value="F:nucleic acid binding"/>
    <property type="evidence" value="ECO:0007669"/>
    <property type="project" value="InterPro"/>
</dbReference>
<dbReference type="InterPro" id="IPR012337">
    <property type="entry name" value="RNaseH-like_sf"/>
</dbReference>
<dbReference type="PROSITE" id="PS50878">
    <property type="entry name" value="RT_POL"/>
    <property type="match status" value="1"/>
</dbReference>
<organism evidence="3 4">
    <name type="scientific">Blumeria graminis f. sp. hordei (strain DH14)</name>
    <name type="common">Barley powdery mildew</name>
    <name type="synonym">Oidium monilioides f. sp. hordei</name>
    <dbReference type="NCBI Taxonomy" id="546991"/>
    <lineage>
        <taxon>Eukaryota</taxon>
        <taxon>Fungi</taxon>
        <taxon>Dikarya</taxon>
        <taxon>Ascomycota</taxon>
        <taxon>Pezizomycotina</taxon>
        <taxon>Leotiomycetes</taxon>
        <taxon>Erysiphales</taxon>
        <taxon>Erysiphaceae</taxon>
        <taxon>Blumeria</taxon>
        <taxon>Blumeria hordei</taxon>
    </lineage>
</organism>
<dbReference type="InterPro" id="IPR000477">
    <property type="entry name" value="RT_dom"/>
</dbReference>
<feature type="domain" description="RNase H type-1" evidence="2">
    <location>
        <begin position="430"/>
        <end position="569"/>
    </location>
</feature>
<dbReference type="PANTHER" id="PTHR33481:SF1">
    <property type="entry name" value="ENDONUCLEASE_EXONUCLEASE_PHOSPHATASE DOMAIN-CONTAINING PROTEIN-RELATED"/>
    <property type="match status" value="1"/>
</dbReference>
<proteinExistence type="predicted"/>
<accession>N1JEQ5</accession>
<dbReference type="InterPro" id="IPR043502">
    <property type="entry name" value="DNA/RNA_pol_sf"/>
</dbReference>
<dbReference type="Gene3D" id="3.30.420.10">
    <property type="entry name" value="Ribonuclease H-like superfamily/Ribonuclease H"/>
    <property type="match status" value="1"/>
</dbReference>
<reference evidence="3 4" key="1">
    <citation type="journal article" date="2010" name="Science">
        <title>Genome expansion and gene loss in powdery mildew fungi reveal tradeoffs in extreme parasitism.</title>
        <authorList>
            <person name="Spanu P.D."/>
            <person name="Abbott J.C."/>
            <person name="Amselem J."/>
            <person name="Burgis T.A."/>
            <person name="Soanes D.M."/>
            <person name="Stueber K."/>
            <person name="Ver Loren van Themaat E."/>
            <person name="Brown J.K.M."/>
            <person name="Butcher S.A."/>
            <person name="Gurr S.J."/>
            <person name="Lebrun M.-H."/>
            <person name="Ridout C.J."/>
            <person name="Schulze-Lefert P."/>
            <person name="Talbot N.J."/>
            <person name="Ahmadinejad N."/>
            <person name="Ametz C."/>
            <person name="Barton G.R."/>
            <person name="Benjdia M."/>
            <person name="Bidzinski P."/>
            <person name="Bindschedler L.V."/>
            <person name="Both M."/>
            <person name="Brewer M.T."/>
            <person name="Cadle-Davidson L."/>
            <person name="Cadle-Davidson M.M."/>
            <person name="Collemare J."/>
            <person name="Cramer R."/>
            <person name="Frenkel O."/>
            <person name="Godfrey D."/>
            <person name="Harriman J."/>
            <person name="Hoede C."/>
            <person name="King B.C."/>
            <person name="Klages S."/>
            <person name="Kleemann J."/>
            <person name="Knoll D."/>
            <person name="Koti P.S."/>
            <person name="Kreplak J."/>
            <person name="Lopez-Ruiz F.J."/>
            <person name="Lu X."/>
            <person name="Maekawa T."/>
            <person name="Mahanil S."/>
            <person name="Micali C."/>
            <person name="Milgroom M.G."/>
            <person name="Montana G."/>
            <person name="Noir S."/>
            <person name="O'Connell R.J."/>
            <person name="Oberhaensli S."/>
            <person name="Parlange F."/>
            <person name="Pedersen C."/>
            <person name="Quesneville H."/>
            <person name="Reinhardt R."/>
            <person name="Rott M."/>
            <person name="Sacristan S."/>
            <person name="Schmidt S.M."/>
            <person name="Schoen M."/>
            <person name="Skamnioti P."/>
            <person name="Sommer H."/>
            <person name="Stephens A."/>
            <person name="Takahara H."/>
            <person name="Thordal-Christensen H."/>
            <person name="Vigouroux M."/>
            <person name="Wessling R."/>
            <person name="Wicker T."/>
            <person name="Panstruga R."/>
        </authorList>
    </citation>
    <scope>NUCLEOTIDE SEQUENCE [LARGE SCALE GENOMIC DNA]</scope>
    <source>
        <strain evidence="3">DH14</strain>
    </source>
</reference>
<dbReference type="eggNOG" id="KOG1075">
    <property type="taxonomic scope" value="Eukaryota"/>
</dbReference>
<evidence type="ECO:0000259" key="1">
    <source>
        <dbReference type="PROSITE" id="PS50878"/>
    </source>
</evidence>
<dbReference type="GO" id="GO:0004523">
    <property type="term" value="F:RNA-DNA hybrid ribonuclease activity"/>
    <property type="evidence" value="ECO:0007669"/>
    <property type="project" value="InterPro"/>
</dbReference>
<dbReference type="InterPro" id="IPR036397">
    <property type="entry name" value="RNaseH_sf"/>
</dbReference>
<dbReference type="EMBL" id="CAUH01002291">
    <property type="protein sequence ID" value="CCU76238.1"/>
    <property type="molecule type" value="Genomic_DNA"/>
</dbReference>
<keyword evidence="4" id="KW-1185">Reference proteome</keyword>
<dbReference type="Pfam" id="PF00078">
    <property type="entry name" value="RVT_1"/>
    <property type="match status" value="1"/>
</dbReference>
<sequence length="715" mass="79126">MAHLAIIYDVVGHQQFGALPKRSATDLVSCVVHDVEEARSQGWASTFVTLDVQGAFDAVLHNRLVRRMQAQGWPDSILRWTTSFLTHRKVQVRFSGGVTTQKELVCGVPQGSPISPLLFLLYMAEPMQSGNPGSRFSYADDIGILGFGRTVAESAGAAQREVDHLLEWAGKNAVAFETQKSEVIQFPGRRREEAVGVHVNGNLIEPADHIRWLGVHLDPRLNFKHHVTTWCGKAMKAAQQMRRFNSTSRGAAPRPLVGAVDMCIVSLATFGSDVWWPGSKRPTTRGMVTSPTSNLCSMIDKANLMGLRAALPVMRTTPNVVVHREGGIPPAKVILEGNRLRLSARLKTLDDRHPLRIRASVCPNVGTRKYKKTAKLSARPEIQMSRLQRAYRELPEAEAPEALAPVVYPKKSGSRLTERNDCVGWINNVTGTDICAYSDGSSEGHGRSTWGYVLKKDGKDIGKGSGIKHGGEVLDAEIIGARKALEAALEFLDNGKSRKVGGSQQIHVFLDSQQAVSALTTGLSPTSLEDVRSFRALSNLAKVLVKWVPGHAGIQGNEEADTIARATLRELPSQDTPPGSCTLAYLRGVMNHRRQKLLEDWWIEACPPKYRQLNLQVRRRKPPELSLSRHLLRELIAARTGHGNFAAYHRRFNNLCAPMECSCGKETTPTHFIHCSRHAQHTRRLRKSMSHVEFIKKLLGPKCHESFKTFAQETG</sequence>
<name>N1JEQ5_BLUG1</name>
<comment type="caution">
    <text evidence="3">The sequence shown here is derived from an EMBL/GenBank/DDBJ whole genome shotgun (WGS) entry which is preliminary data.</text>
</comment>
<dbReference type="AlphaFoldDB" id="N1JEQ5"/>
<feature type="domain" description="Reverse transcriptase" evidence="1">
    <location>
        <begin position="1"/>
        <end position="217"/>
    </location>
</feature>
<dbReference type="Pfam" id="PF00075">
    <property type="entry name" value="RNase_H"/>
    <property type="match status" value="1"/>
</dbReference>
<evidence type="ECO:0000259" key="2">
    <source>
        <dbReference type="PROSITE" id="PS50879"/>
    </source>
</evidence>
<dbReference type="SUPFAM" id="SSF53098">
    <property type="entry name" value="Ribonuclease H-like"/>
    <property type="match status" value="1"/>
</dbReference>